<dbReference type="EMBL" id="CAJNOL010001137">
    <property type="protein sequence ID" value="CAF1295741.1"/>
    <property type="molecule type" value="Genomic_DNA"/>
</dbReference>
<dbReference type="EMBL" id="CAJNOT010001133">
    <property type="protein sequence ID" value="CAF1151190.1"/>
    <property type="molecule type" value="Genomic_DNA"/>
</dbReference>
<dbReference type="EMBL" id="CAJNOH010000047">
    <property type="protein sequence ID" value="CAF0807794.1"/>
    <property type="molecule type" value="Genomic_DNA"/>
</dbReference>
<dbReference type="Proteomes" id="UP000663870">
    <property type="component" value="Unassembled WGS sequence"/>
</dbReference>
<sequence>MAQSSEESYLDKLLKTRYPLTYYLSRQQQFVKVYSTIQTVAASVPPLESTIIIAHKRNAPLPPPPCFNVPDTLDFNASEYEQNKEMDQSLEMEEVTTQEYDETILLKSNNNRINDTNSDITNKINLSIIQRTSTIQLEFSPYENNSPLQQAIQNGLNIINK</sequence>
<name>A0A813TE52_9BILA</name>
<proteinExistence type="predicted"/>
<protein>
    <submittedName>
        <fullName evidence="1">Uncharacterized protein</fullName>
    </submittedName>
</protein>
<evidence type="ECO:0000313" key="3">
    <source>
        <dbReference type="EMBL" id="CAF1295741.1"/>
    </source>
</evidence>
<dbReference type="EMBL" id="CAJOBD010000258">
    <property type="protein sequence ID" value="CAF3627494.1"/>
    <property type="molecule type" value="Genomic_DNA"/>
</dbReference>
<comment type="caution">
    <text evidence="1">The sequence shown here is derived from an EMBL/GenBank/DDBJ whole genome shotgun (WGS) entry which is preliminary data.</text>
</comment>
<organism evidence="1 5">
    <name type="scientific">Rotaria sordida</name>
    <dbReference type="NCBI Taxonomy" id="392033"/>
    <lineage>
        <taxon>Eukaryota</taxon>
        <taxon>Metazoa</taxon>
        <taxon>Spiralia</taxon>
        <taxon>Gnathifera</taxon>
        <taxon>Rotifera</taxon>
        <taxon>Eurotatoria</taxon>
        <taxon>Bdelloidea</taxon>
        <taxon>Philodinida</taxon>
        <taxon>Philodinidae</taxon>
        <taxon>Rotaria</taxon>
    </lineage>
</organism>
<dbReference type="Proteomes" id="UP000663836">
    <property type="component" value="Unassembled WGS sequence"/>
</dbReference>
<dbReference type="Proteomes" id="UP000663864">
    <property type="component" value="Unassembled WGS sequence"/>
</dbReference>
<dbReference type="AlphaFoldDB" id="A0A813TE52"/>
<accession>A0A813TE52</accession>
<dbReference type="Proteomes" id="UP000663854">
    <property type="component" value="Unassembled WGS sequence"/>
</dbReference>
<gene>
    <name evidence="4" type="ORF">JBS370_LOCUS5108</name>
    <name evidence="3" type="ORF">JXQ802_LOCUS29233</name>
    <name evidence="1" type="ORF">PYM288_LOCUS4935</name>
    <name evidence="2" type="ORF">ZHD862_LOCUS20174</name>
</gene>
<evidence type="ECO:0000313" key="4">
    <source>
        <dbReference type="EMBL" id="CAF3627494.1"/>
    </source>
</evidence>
<keyword evidence="6" id="KW-1185">Reference proteome</keyword>
<evidence type="ECO:0000313" key="2">
    <source>
        <dbReference type="EMBL" id="CAF1151190.1"/>
    </source>
</evidence>
<evidence type="ECO:0000313" key="1">
    <source>
        <dbReference type="EMBL" id="CAF0807794.1"/>
    </source>
</evidence>
<reference evidence="1" key="1">
    <citation type="submission" date="2021-02" db="EMBL/GenBank/DDBJ databases">
        <authorList>
            <person name="Nowell W R."/>
        </authorList>
    </citation>
    <scope>NUCLEOTIDE SEQUENCE</scope>
</reference>
<evidence type="ECO:0000313" key="5">
    <source>
        <dbReference type="Proteomes" id="UP000663854"/>
    </source>
</evidence>
<evidence type="ECO:0000313" key="6">
    <source>
        <dbReference type="Proteomes" id="UP000663870"/>
    </source>
</evidence>